<protein>
    <submittedName>
        <fullName evidence="1">Uncharacterized protein</fullName>
    </submittedName>
</protein>
<sequence length="77" mass="8905">MEGRQFNTFPSWLVPFSTEKEQPANTDYAICEDRHDYPFAQQPAPKRDLQSFTIGPTVTQDVQLLSQSRLPRVEAMF</sequence>
<comment type="caution">
    <text evidence="1">The sequence shown here is derived from an EMBL/GenBank/DDBJ whole genome shotgun (WGS) entry which is preliminary data.</text>
</comment>
<dbReference type="EMBL" id="JYNV01000281">
    <property type="protein sequence ID" value="KZM20427.1"/>
    <property type="molecule type" value="Genomic_DNA"/>
</dbReference>
<dbReference type="Proteomes" id="UP000076837">
    <property type="component" value="Unassembled WGS sequence"/>
</dbReference>
<proteinExistence type="predicted"/>
<organism evidence="1 2">
    <name type="scientific">Didymella rabiei</name>
    <name type="common">Chickpea ascochyta blight fungus</name>
    <name type="synonym">Mycosphaerella rabiei</name>
    <dbReference type="NCBI Taxonomy" id="5454"/>
    <lineage>
        <taxon>Eukaryota</taxon>
        <taxon>Fungi</taxon>
        <taxon>Dikarya</taxon>
        <taxon>Ascomycota</taxon>
        <taxon>Pezizomycotina</taxon>
        <taxon>Dothideomycetes</taxon>
        <taxon>Pleosporomycetidae</taxon>
        <taxon>Pleosporales</taxon>
        <taxon>Pleosporineae</taxon>
        <taxon>Didymellaceae</taxon>
        <taxon>Ascochyta</taxon>
    </lineage>
</organism>
<keyword evidence="2" id="KW-1185">Reference proteome</keyword>
<reference evidence="1 2" key="1">
    <citation type="journal article" date="2016" name="Sci. Rep.">
        <title>Draft genome sequencing and secretome analysis of fungal phytopathogen Ascochyta rabiei provides insight into the necrotrophic effector repertoire.</title>
        <authorList>
            <person name="Verma S."/>
            <person name="Gazara R.K."/>
            <person name="Nizam S."/>
            <person name="Parween S."/>
            <person name="Chattopadhyay D."/>
            <person name="Verma P.K."/>
        </authorList>
    </citation>
    <scope>NUCLEOTIDE SEQUENCE [LARGE SCALE GENOMIC DNA]</scope>
    <source>
        <strain evidence="1 2">ArDII</strain>
    </source>
</reference>
<accession>A0A162Z6U6</accession>
<dbReference type="AlphaFoldDB" id="A0A162Z6U6"/>
<name>A0A162Z6U6_DIDRA</name>
<evidence type="ECO:0000313" key="2">
    <source>
        <dbReference type="Proteomes" id="UP000076837"/>
    </source>
</evidence>
<evidence type="ECO:0000313" key="1">
    <source>
        <dbReference type="EMBL" id="KZM20427.1"/>
    </source>
</evidence>
<gene>
    <name evidence="1" type="ORF">ST47_g8439</name>
</gene>